<dbReference type="PANTHER" id="PTHR34235:SF3">
    <property type="entry name" value="SLR1203 PROTEIN"/>
    <property type="match status" value="1"/>
</dbReference>
<accession>E0U6N2</accession>
<dbReference type="Proteomes" id="UP000008206">
    <property type="component" value="Chromosome"/>
</dbReference>
<name>E0U6N2_GLOV7</name>
<keyword evidence="2" id="KW-1185">Reference proteome</keyword>
<sequence length="151" mass="18151">MNIKLAKPFLYETDYYLWLQTTLKQIQEKDINNLDWQHLIEEIETLGNEQKHKVASYLKQLLKHLLMYSYWESEKAYCANGWKEEIFNFRDELNLLLESKTLYNYAQTCFDSAYEKAKKLFLLKTGLPKNTIPEQCPFTFEQTLDIDYLPE</sequence>
<evidence type="ECO:0000313" key="2">
    <source>
        <dbReference type="Proteomes" id="UP000008206"/>
    </source>
</evidence>
<dbReference type="KEGG" id="cyj:Cyan7822_2832"/>
<dbReference type="AlphaFoldDB" id="E0U6N2"/>
<evidence type="ECO:0000313" key="1">
    <source>
        <dbReference type="EMBL" id="ADN14791.1"/>
    </source>
</evidence>
<gene>
    <name evidence="1" type="ordered locus">Cyan7822_2832</name>
</gene>
<dbReference type="STRING" id="497965.Cyan7822_2832"/>
<reference evidence="2" key="1">
    <citation type="journal article" date="2011" name="MBio">
        <title>Novel metabolic attributes of the genus Cyanothece, comprising a group of unicellular nitrogen-fixing Cyanobacteria.</title>
        <authorList>
            <person name="Bandyopadhyay A."/>
            <person name="Elvitigala T."/>
            <person name="Welsh E."/>
            <person name="Stockel J."/>
            <person name="Liberton M."/>
            <person name="Min H."/>
            <person name="Sherman L.A."/>
            <person name="Pakrasi H.B."/>
        </authorList>
    </citation>
    <scope>NUCLEOTIDE SEQUENCE [LARGE SCALE GENOMIC DNA]</scope>
    <source>
        <strain evidence="2">PCC 7822</strain>
    </source>
</reference>
<dbReference type="PANTHER" id="PTHR34235">
    <property type="entry name" value="SLR1203 PROTEIN-RELATED"/>
    <property type="match status" value="1"/>
</dbReference>
<organism evidence="1 2">
    <name type="scientific">Gloeothece verrucosa (strain PCC 7822)</name>
    <name type="common">Cyanothece sp. (strain PCC 7822)</name>
    <dbReference type="NCBI Taxonomy" id="497965"/>
    <lineage>
        <taxon>Bacteria</taxon>
        <taxon>Bacillati</taxon>
        <taxon>Cyanobacteriota</taxon>
        <taxon>Cyanophyceae</taxon>
        <taxon>Oscillatoriophycideae</taxon>
        <taxon>Chroococcales</taxon>
        <taxon>Aphanothecaceae</taxon>
        <taxon>Gloeothece</taxon>
        <taxon>Gloeothece verrucosa</taxon>
    </lineage>
</organism>
<dbReference type="HOGENOM" id="CLU_116670_1_0_3"/>
<dbReference type="EMBL" id="CP002198">
    <property type="protein sequence ID" value="ADN14791.1"/>
    <property type="molecule type" value="Genomic_DNA"/>
</dbReference>
<dbReference type="InterPro" id="IPR002636">
    <property type="entry name" value="DUF29"/>
</dbReference>
<proteinExistence type="predicted"/>
<evidence type="ECO:0008006" key="3">
    <source>
        <dbReference type="Google" id="ProtNLM"/>
    </source>
</evidence>
<dbReference type="Gene3D" id="1.20.1220.20">
    <property type="entry name" value="Uncharcterised protein PF01724"/>
    <property type="match status" value="1"/>
</dbReference>
<dbReference type="OrthoDB" id="5769308at2"/>
<dbReference type="Pfam" id="PF01724">
    <property type="entry name" value="DUF29"/>
    <property type="match status" value="1"/>
</dbReference>
<dbReference type="RefSeq" id="WP_013322896.1">
    <property type="nucleotide sequence ID" value="NC_014501.1"/>
</dbReference>
<protein>
    <recommendedName>
        <fullName evidence="3">DUF29 domain-containing protein</fullName>
    </recommendedName>
</protein>
<dbReference type="eggNOG" id="COG2442">
    <property type="taxonomic scope" value="Bacteria"/>
</dbReference>